<dbReference type="Proteomes" id="UP001265315">
    <property type="component" value="Unassembled WGS sequence"/>
</dbReference>
<gene>
    <name evidence="1" type="ORF">J2W61_003008</name>
</gene>
<comment type="caution">
    <text evidence="1">The sequence shown here is derived from an EMBL/GenBank/DDBJ whole genome shotgun (WGS) entry which is preliminary data.</text>
</comment>
<accession>A0AAW8LVN6</accession>
<evidence type="ECO:0000313" key="2">
    <source>
        <dbReference type="Proteomes" id="UP001265315"/>
    </source>
</evidence>
<evidence type="ECO:0000313" key="1">
    <source>
        <dbReference type="EMBL" id="MDR6703143.1"/>
    </source>
</evidence>
<organism evidence="1 2">
    <name type="scientific">Agrobacterium tumefaciens</name>
    <dbReference type="NCBI Taxonomy" id="358"/>
    <lineage>
        <taxon>Bacteria</taxon>
        <taxon>Pseudomonadati</taxon>
        <taxon>Pseudomonadota</taxon>
        <taxon>Alphaproteobacteria</taxon>
        <taxon>Hyphomicrobiales</taxon>
        <taxon>Rhizobiaceae</taxon>
        <taxon>Rhizobium/Agrobacterium group</taxon>
        <taxon>Agrobacterium</taxon>
        <taxon>Agrobacterium tumefaciens complex</taxon>
    </lineage>
</organism>
<reference evidence="1" key="1">
    <citation type="submission" date="2023-07" db="EMBL/GenBank/DDBJ databases">
        <title>Sorghum-associated microbial communities from plants grown in Nebraska, USA.</title>
        <authorList>
            <person name="Schachtman D."/>
        </authorList>
    </citation>
    <scope>NUCLEOTIDE SEQUENCE</scope>
    <source>
        <strain evidence="1">1457</strain>
    </source>
</reference>
<sequence>MRIHVSGVMNFMVLSEILGRVTQKKFGFLPYMKSSPFECLFFG</sequence>
<dbReference type="EMBL" id="JAVDSW010000002">
    <property type="protein sequence ID" value="MDR6703143.1"/>
    <property type="molecule type" value="Genomic_DNA"/>
</dbReference>
<dbReference type="AlphaFoldDB" id="A0AAW8LVN6"/>
<protein>
    <submittedName>
        <fullName evidence="1">Uncharacterized protein</fullName>
    </submittedName>
</protein>
<proteinExistence type="predicted"/>
<name>A0AAW8LVN6_AGRTU</name>